<dbReference type="PANTHER" id="PTHR43337">
    <property type="entry name" value="XANTHINE/URACIL PERMEASE C887.17-RELATED"/>
    <property type="match status" value="1"/>
</dbReference>
<name>A0A8J2I3D2_9PLEO</name>
<accession>A0A8J2I3D2</accession>
<organism evidence="2 3">
    <name type="scientific">Alternaria atra</name>
    <dbReference type="NCBI Taxonomy" id="119953"/>
    <lineage>
        <taxon>Eukaryota</taxon>
        <taxon>Fungi</taxon>
        <taxon>Dikarya</taxon>
        <taxon>Ascomycota</taxon>
        <taxon>Pezizomycotina</taxon>
        <taxon>Dothideomycetes</taxon>
        <taxon>Pleosporomycetidae</taxon>
        <taxon>Pleosporales</taxon>
        <taxon>Pleosporineae</taxon>
        <taxon>Pleosporaceae</taxon>
        <taxon>Alternaria</taxon>
        <taxon>Alternaria sect. Ulocladioides</taxon>
    </lineage>
</organism>
<dbReference type="GO" id="GO:0015854">
    <property type="term" value="P:guanine transport"/>
    <property type="evidence" value="ECO:0007669"/>
    <property type="project" value="TreeGrafter"/>
</dbReference>
<dbReference type="PANTHER" id="PTHR43337:SF3">
    <property type="entry name" value="PURINE TRANSPORTER"/>
    <property type="match status" value="1"/>
</dbReference>
<dbReference type="EMBL" id="CAJRGZ010000017">
    <property type="protein sequence ID" value="CAG5156902.1"/>
    <property type="molecule type" value="Genomic_DNA"/>
</dbReference>
<evidence type="ECO:0000313" key="3">
    <source>
        <dbReference type="Proteomes" id="UP000676310"/>
    </source>
</evidence>
<proteinExistence type="predicted"/>
<comment type="caution">
    <text evidence="2">The sequence shown here is derived from an EMBL/GenBank/DDBJ whole genome shotgun (WGS) entry which is preliminary data.</text>
</comment>
<dbReference type="AlphaFoldDB" id="A0A8J2I3D2"/>
<evidence type="ECO:0000313" key="2">
    <source>
        <dbReference type="EMBL" id="CAG5156902.1"/>
    </source>
</evidence>
<dbReference type="GO" id="GO:0005886">
    <property type="term" value="C:plasma membrane"/>
    <property type="evidence" value="ECO:0007669"/>
    <property type="project" value="TreeGrafter"/>
</dbReference>
<gene>
    <name evidence="2" type="ORF">ALTATR162_LOCUS4695</name>
</gene>
<dbReference type="GO" id="GO:0015853">
    <property type="term" value="P:adenine transport"/>
    <property type="evidence" value="ECO:0007669"/>
    <property type="project" value="TreeGrafter"/>
</dbReference>
<protein>
    <submittedName>
        <fullName evidence="2">Uncharacterized protein</fullName>
    </submittedName>
</protein>
<dbReference type="Proteomes" id="UP000676310">
    <property type="component" value="Unassembled WGS sequence"/>
</dbReference>
<dbReference type="RefSeq" id="XP_043168245.1">
    <property type="nucleotide sequence ID" value="XM_043312310.1"/>
</dbReference>
<reference evidence="2" key="1">
    <citation type="submission" date="2021-05" db="EMBL/GenBank/DDBJ databases">
        <authorList>
            <person name="Stam R."/>
        </authorList>
    </citation>
    <scope>NUCLEOTIDE SEQUENCE</scope>
    <source>
        <strain evidence="2">CS162</strain>
    </source>
</reference>
<evidence type="ECO:0000256" key="1">
    <source>
        <dbReference type="ARBA" id="ARBA00022448"/>
    </source>
</evidence>
<dbReference type="OrthoDB" id="431212at2759"/>
<keyword evidence="3" id="KW-1185">Reference proteome</keyword>
<dbReference type="InterPro" id="IPR045018">
    <property type="entry name" value="Azg-like"/>
</dbReference>
<dbReference type="GO" id="GO:0005345">
    <property type="term" value="F:purine nucleobase transmembrane transporter activity"/>
    <property type="evidence" value="ECO:0007669"/>
    <property type="project" value="TreeGrafter"/>
</dbReference>
<dbReference type="GeneID" id="67016390"/>
<sequence>MESIRSSIRSFNVYIGRSTFGRIFRLHGCGHKDEILHTKFTTEVRAGLTSFFTMAYIIAVNATILADTGGNCVCNDATDPMCLTNTEYLICKQGKNFLNSQQLPLIQAQS</sequence>
<keyword evidence="1" id="KW-0813">Transport</keyword>